<sequence length="445" mass="52618">MSQAQQFYWRFRNFSDKQEPKLFVMMSTESLTDSGITLNREIKNQTNKIEYSSNAGEFSYFVAKSFPVGIAIFPNNGNFDNKISFSVYLNIFVKLIEKESKLINHAIDWACIPLKSDQILKINDFTYKSIDTKDLHVSNDFKTVIDIFINSILLISDYFFNKRYNNLTDVDRGRLLNICIKAYENQEILKPYSLDFNELFEIIEKNSRYESHPNPFITFLVFCINNDHRYYPSLYLLFNDFLNYCYDSESLSLAVSNITENNNYSQIPLYHIIHIFTENIPMNIIGDQKFQEIISLRQASQDDKNILGNSNKNQSSEDLRNNQTILLAKLERTYCNSLDYFEMLLIKAKTDPTIKYKESEIKHILDIKRNCKIMLNQIYKFNSWDDVSLFMYDFVFPYYAHEHSFMFRGDYNIQTILQTIKEYGFTEDKNNKDTFPPSATMIYHM</sequence>
<organism evidence="1 2">
    <name type="scientific">Trichomonas vaginalis (strain ATCC PRA-98 / G3)</name>
    <dbReference type="NCBI Taxonomy" id="412133"/>
    <lineage>
        <taxon>Eukaryota</taxon>
        <taxon>Metamonada</taxon>
        <taxon>Parabasalia</taxon>
        <taxon>Trichomonadida</taxon>
        <taxon>Trichomonadidae</taxon>
        <taxon>Trichomonas</taxon>
    </lineage>
</organism>
<dbReference type="VEuPathDB" id="TrichDB:TVAG_353430"/>
<name>A2EN65_TRIV3</name>
<dbReference type="EMBL" id="DS113437">
    <property type="protein sequence ID" value="EAY05902.1"/>
    <property type="molecule type" value="Genomic_DNA"/>
</dbReference>
<gene>
    <name evidence="1" type="ORF">TVAG_353430</name>
</gene>
<dbReference type="VEuPathDB" id="TrichDB:TVAGG3_0546390"/>
<protein>
    <submittedName>
        <fullName evidence="1">Uncharacterized protein</fullName>
    </submittedName>
</protein>
<keyword evidence="2" id="KW-1185">Reference proteome</keyword>
<proteinExistence type="predicted"/>
<dbReference type="RefSeq" id="XP_001318125.1">
    <property type="nucleotide sequence ID" value="XM_001318090.1"/>
</dbReference>
<accession>A2EN65</accession>
<dbReference type="KEGG" id="tva:4763773"/>
<dbReference type="InParanoid" id="A2EN65"/>
<reference evidence="1" key="1">
    <citation type="submission" date="2006-10" db="EMBL/GenBank/DDBJ databases">
        <authorList>
            <person name="Amadeo P."/>
            <person name="Zhao Q."/>
            <person name="Wortman J."/>
            <person name="Fraser-Liggett C."/>
            <person name="Carlton J."/>
        </authorList>
    </citation>
    <scope>NUCLEOTIDE SEQUENCE</scope>
    <source>
        <strain evidence="1">G3</strain>
    </source>
</reference>
<evidence type="ECO:0000313" key="2">
    <source>
        <dbReference type="Proteomes" id="UP000001542"/>
    </source>
</evidence>
<dbReference type="Proteomes" id="UP000001542">
    <property type="component" value="Unassembled WGS sequence"/>
</dbReference>
<dbReference type="AlphaFoldDB" id="A2EN65"/>
<reference evidence="1" key="2">
    <citation type="journal article" date="2007" name="Science">
        <title>Draft genome sequence of the sexually transmitted pathogen Trichomonas vaginalis.</title>
        <authorList>
            <person name="Carlton J.M."/>
            <person name="Hirt R.P."/>
            <person name="Silva J.C."/>
            <person name="Delcher A.L."/>
            <person name="Schatz M."/>
            <person name="Zhao Q."/>
            <person name="Wortman J.R."/>
            <person name="Bidwell S.L."/>
            <person name="Alsmark U.C.M."/>
            <person name="Besteiro S."/>
            <person name="Sicheritz-Ponten T."/>
            <person name="Noel C.J."/>
            <person name="Dacks J.B."/>
            <person name="Foster P.G."/>
            <person name="Simillion C."/>
            <person name="Van de Peer Y."/>
            <person name="Miranda-Saavedra D."/>
            <person name="Barton G.J."/>
            <person name="Westrop G.D."/>
            <person name="Mueller S."/>
            <person name="Dessi D."/>
            <person name="Fiori P.L."/>
            <person name="Ren Q."/>
            <person name="Paulsen I."/>
            <person name="Zhang H."/>
            <person name="Bastida-Corcuera F.D."/>
            <person name="Simoes-Barbosa A."/>
            <person name="Brown M.T."/>
            <person name="Hayes R.D."/>
            <person name="Mukherjee M."/>
            <person name="Okumura C.Y."/>
            <person name="Schneider R."/>
            <person name="Smith A.J."/>
            <person name="Vanacova S."/>
            <person name="Villalvazo M."/>
            <person name="Haas B.J."/>
            <person name="Pertea M."/>
            <person name="Feldblyum T.V."/>
            <person name="Utterback T.R."/>
            <person name="Shu C.L."/>
            <person name="Osoegawa K."/>
            <person name="de Jong P.J."/>
            <person name="Hrdy I."/>
            <person name="Horvathova L."/>
            <person name="Zubacova Z."/>
            <person name="Dolezal P."/>
            <person name="Malik S.B."/>
            <person name="Logsdon J.M. Jr."/>
            <person name="Henze K."/>
            <person name="Gupta A."/>
            <person name="Wang C.C."/>
            <person name="Dunne R.L."/>
            <person name="Upcroft J.A."/>
            <person name="Upcroft P."/>
            <person name="White O."/>
            <person name="Salzberg S.L."/>
            <person name="Tang P."/>
            <person name="Chiu C.-H."/>
            <person name="Lee Y.-S."/>
            <person name="Embley T.M."/>
            <person name="Coombs G.H."/>
            <person name="Mottram J.C."/>
            <person name="Tachezy J."/>
            <person name="Fraser-Liggett C.M."/>
            <person name="Johnson P.J."/>
        </authorList>
    </citation>
    <scope>NUCLEOTIDE SEQUENCE [LARGE SCALE GENOMIC DNA]</scope>
    <source>
        <strain evidence="1">G3</strain>
    </source>
</reference>
<evidence type="ECO:0000313" key="1">
    <source>
        <dbReference type="EMBL" id="EAY05902.1"/>
    </source>
</evidence>